<keyword evidence="3" id="KW-1185">Reference proteome</keyword>
<evidence type="ECO:0000313" key="2">
    <source>
        <dbReference type="EMBL" id="MBB6438954.1"/>
    </source>
</evidence>
<accession>A0A7X0HJS4</accession>
<keyword evidence="1" id="KW-1133">Transmembrane helix</keyword>
<evidence type="ECO:0000313" key="3">
    <source>
        <dbReference type="Proteomes" id="UP000540423"/>
    </source>
</evidence>
<proteinExistence type="predicted"/>
<dbReference type="AlphaFoldDB" id="A0A7X0HJS4"/>
<feature type="transmembrane region" description="Helical" evidence="1">
    <location>
        <begin position="83"/>
        <end position="101"/>
    </location>
</feature>
<evidence type="ECO:0008006" key="4">
    <source>
        <dbReference type="Google" id="ProtNLM"/>
    </source>
</evidence>
<feature type="transmembrane region" description="Helical" evidence="1">
    <location>
        <begin position="180"/>
        <end position="201"/>
    </location>
</feature>
<organism evidence="2 3">
    <name type="scientific">Streptomyces candidus</name>
    <dbReference type="NCBI Taxonomy" id="67283"/>
    <lineage>
        <taxon>Bacteria</taxon>
        <taxon>Bacillati</taxon>
        <taxon>Actinomycetota</taxon>
        <taxon>Actinomycetes</taxon>
        <taxon>Kitasatosporales</taxon>
        <taxon>Streptomycetaceae</taxon>
        <taxon>Streptomyces</taxon>
    </lineage>
</organism>
<protein>
    <recommendedName>
        <fullName evidence="4">DUF624 domain-containing protein</fullName>
    </recommendedName>
</protein>
<feature type="transmembrane region" description="Helical" evidence="1">
    <location>
        <begin position="20"/>
        <end position="53"/>
    </location>
</feature>
<keyword evidence="1" id="KW-0472">Membrane</keyword>
<dbReference type="EMBL" id="JACHEM010000016">
    <property type="protein sequence ID" value="MBB6438954.1"/>
    <property type="molecule type" value="Genomic_DNA"/>
</dbReference>
<dbReference type="Proteomes" id="UP000540423">
    <property type="component" value="Unassembled WGS sequence"/>
</dbReference>
<name>A0A7X0HJS4_9ACTN</name>
<keyword evidence="1" id="KW-0812">Transmembrane</keyword>
<reference evidence="2 3" key="1">
    <citation type="submission" date="2020-08" db="EMBL/GenBank/DDBJ databases">
        <title>Genomic Encyclopedia of Type Strains, Phase IV (KMG-IV): sequencing the most valuable type-strain genomes for metagenomic binning, comparative biology and taxonomic classification.</title>
        <authorList>
            <person name="Goeker M."/>
        </authorList>
    </citation>
    <scope>NUCLEOTIDE SEQUENCE [LARGE SCALE GENOMIC DNA]</scope>
    <source>
        <strain evidence="2 3">DSM 40141</strain>
    </source>
</reference>
<comment type="caution">
    <text evidence="2">The sequence shown here is derived from an EMBL/GenBank/DDBJ whole genome shotgun (WGS) entry which is preliminary data.</text>
</comment>
<feature type="transmembrane region" description="Helical" evidence="1">
    <location>
        <begin position="113"/>
        <end position="134"/>
    </location>
</feature>
<evidence type="ECO:0000256" key="1">
    <source>
        <dbReference type="SAM" id="Phobius"/>
    </source>
</evidence>
<sequence length="209" mass="21431">MNHVATARSNRRSSSRFPGFGARFAVFAECLLVGVWVVLASLPLITYPAAVAAGGRHLQRHLRQEVGGVREFAADWRAAVRHGWAVGVAGWVALWLLWLNVAAVRAGLPGGGLVGVVGAVAFLAALVAGVRAAVSWKPGASWRVLLGAAARRTVLDPAGSLLLVAGFAVVVVSGRIVLPLAVPVVGAVIAGALAVEARYAAGRRGGSGQ</sequence>
<gene>
    <name evidence="2" type="ORF">HNQ79_005466</name>
</gene>